<evidence type="ECO:0000313" key="2">
    <source>
        <dbReference type="EMBL" id="JAG77930.1"/>
    </source>
</evidence>
<feature type="compositionally biased region" description="Basic and acidic residues" evidence="1">
    <location>
        <begin position="209"/>
        <end position="230"/>
    </location>
</feature>
<feature type="compositionally biased region" description="Polar residues" evidence="1">
    <location>
        <begin position="652"/>
        <end position="667"/>
    </location>
</feature>
<sequence length="1261" mass="141639">MDKSSTGSNGLLSQSYVQGLERLTNSQESLGHHRLSQEIIDVREKVWDNLFAKYSQKLSDDIEINLNSPSEEEEEDVALEGEDENDEEEEDDDEEDDDEDDDEEDDDGEYFCKSRTPIRKSQSLIQYWVDTGNAPYQMMDNLSKSDSGSSLSEEDCPRLPKYPITTDLMPTSPQPKKPEGISNDTSIDTGPYIRSTNITNKSMTMVILEEGKTPDDPPTPKDPLESKDPLEINQTQTKNSPPRDDEICDNNNVSLDKSHDASMILSKLDETIRSLNRSRLNSCASEGLEGSEDSEVKAMTSIMKISDVLPALDVQLGKLPTNAAIHRLKDSEVGSGDSSGRASPKCFPLNKKANRRKLFTGRNSPMDIIVSSTMDSEDQTVPRVANLHPAFQGTPKLGGKISNLKKRATFHARRQSKLFLNRMHSGNGKDSSDPSSEKKEKTFLKTLGLVPTPKFNTKTKRKTICGISRRTTSKRSQKRKVKYREVESDSDEDMEDSSKSSLQSSVPVDECHDLMSLCAKKVLTVPLQRLPDNLLTKNRDKSGRKLKRGPRGGIRYGRINRVDSGLEASPATTEISLRKKKKASESRKIELDSQESDQSTIIMMECEEKGRKPSAPFVRLEKLIINSDPLPETGNGEELTPGDEKKGKKTSAENIITRSKKSILNSEKFQELTPRDKNGDKKAKNKKNSQELTPEDENGGKKAFIKSRASQTVPKTKKTSSEDKNSSPYSTRSRKQLSDPEDAPEETNNGVDEKIAKKLDSRTIRILRRRLALKNQENKDIRRKSRKVNAKKIKVKRSKDTSELLEGIDRTSQGSSETVQGCQDDENEEESQNEGEVSVAIGTVTVAIDSDSCSDSTRPTTRRTTTGARRRFSNPIITFSSDDETDFVTKLQKSYEKIERRSQRRNPDNRYSEDQKKIINDLTGEPVFSGIILPSDEEEIYQSSQVKVKETSRRSTRYGSPGKSIKSSKRPSFVRVLSYDDASSKNSEEIEESPPKKFKTEAGDAKVLTENIRKNTPIKRIESDSIASSDESMMILMSRRTKPGGIKRKAELESLNHQENSTTQKSSIMRLQSPIKSMNSLPVVKLLREPPVEKLASIKSQKEKSESVIESTDIELMDLSVSITRIPGDLEKSLNNDNRKSSPKVSPVKSSSVNRPRKSISSGRKMRISTRKVTSDDDSSVDFFLRTPTDNNIKLTDDDHSDIDNTQRTKLFHNPFEDTGENLNISLNRSYERRLSKNTNSYLRKKSVITLRTRDDSDLED</sequence>
<feature type="region of interest" description="Disordered" evidence="1">
    <location>
        <begin position="898"/>
        <end position="917"/>
    </location>
</feature>
<feature type="region of interest" description="Disordered" evidence="1">
    <location>
        <begin position="579"/>
        <end position="598"/>
    </location>
</feature>
<feature type="compositionally biased region" description="Low complexity" evidence="1">
    <location>
        <begin position="142"/>
        <end position="151"/>
    </location>
</feature>
<feature type="compositionally biased region" description="Polar residues" evidence="1">
    <location>
        <begin position="182"/>
        <end position="203"/>
    </location>
</feature>
<feature type="compositionally biased region" description="Basic and acidic residues" evidence="1">
    <location>
        <begin position="1129"/>
        <end position="1140"/>
    </location>
</feature>
<dbReference type="EMBL" id="GBYB01008163">
    <property type="protein sequence ID" value="JAG77930.1"/>
    <property type="molecule type" value="Transcribed_RNA"/>
</dbReference>
<feature type="compositionally biased region" description="Basic residues" evidence="1">
    <location>
        <begin position="781"/>
        <end position="797"/>
    </location>
</feature>
<feature type="compositionally biased region" description="Acidic residues" evidence="1">
    <location>
        <begin position="70"/>
        <end position="109"/>
    </location>
</feature>
<dbReference type="AlphaFoldDB" id="A0A0C9Q2E1"/>
<feature type="compositionally biased region" description="Basic and acidic residues" evidence="1">
    <location>
        <begin position="668"/>
        <end position="682"/>
    </location>
</feature>
<feature type="compositionally biased region" description="Low complexity" evidence="1">
    <location>
        <begin position="1143"/>
        <end position="1154"/>
    </location>
</feature>
<evidence type="ECO:0000256" key="1">
    <source>
        <dbReference type="SAM" id="MobiDB-lite"/>
    </source>
</evidence>
<organism evidence="2">
    <name type="scientific">Fopius arisanus</name>
    <dbReference type="NCBI Taxonomy" id="64838"/>
    <lineage>
        <taxon>Eukaryota</taxon>
        <taxon>Metazoa</taxon>
        <taxon>Ecdysozoa</taxon>
        <taxon>Arthropoda</taxon>
        <taxon>Hexapoda</taxon>
        <taxon>Insecta</taxon>
        <taxon>Pterygota</taxon>
        <taxon>Neoptera</taxon>
        <taxon>Endopterygota</taxon>
        <taxon>Hymenoptera</taxon>
        <taxon>Apocrita</taxon>
        <taxon>Ichneumonoidea</taxon>
        <taxon>Braconidae</taxon>
        <taxon>Opiinae</taxon>
        <taxon>Fopius</taxon>
    </lineage>
</organism>
<feature type="region of interest" description="Disordered" evidence="1">
    <location>
        <begin position="135"/>
        <end position="254"/>
    </location>
</feature>
<feature type="region of interest" description="Disordered" evidence="1">
    <location>
        <begin position="943"/>
        <end position="1002"/>
    </location>
</feature>
<feature type="region of interest" description="Disordered" evidence="1">
    <location>
        <begin position="1129"/>
        <end position="1173"/>
    </location>
</feature>
<feature type="region of interest" description="Disordered" evidence="1">
    <location>
        <begin position="418"/>
        <end position="506"/>
    </location>
</feature>
<gene>
    <name evidence="2" type="ORF">g.50377</name>
</gene>
<feature type="compositionally biased region" description="Acidic residues" evidence="1">
    <location>
        <begin position="823"/>
        <end position="833"/>
    </location>
</feature>
<reference evidence="2" key="1">
    <citation type="submission" date="2015-01" db="EMBL/GenBank/DDBJ databases">
        <title>Transcriptome Assembly of Fopius arisanus.</title>
        <authorList>
            <person name="Geib S."/>
        </authorList>
    </citation>
    <scope>NUCLEOTIDE SEQUENCE</scope>
</reference>
<feature type="compositionally biased region" description="Basic residues" evidence="1">
    <location>
        <begin position="471"/>
        <end position="482"/>
    </location>
</feature>
<feature type="region of interest" description="Disordered" evidence="1">
    <location>
        <begin position="60"/>
        <end position="117"/>
    </location>
</feature>
<feature type="compositionally biased region" description="Basic and acidic residues" evidence="1">
    <location>
        <begin position="430"/>
        <end position="443"/>
    </location>
</feature>
<feature type="compositionally biased region" description="Basic and acidic residues" evidence="1">
    <location>
        <begin position="982"/>
        <end position="1002"/>
    </location>
</feature>
<accession>A0A0C9Q2E1</accession>
<protein>
    <submittedName>
        <fullName evidence="2">Uncharacterized protein</fullName>
    </submittedName>
</protein>
<feature type="compositionally biased region" description="Polar residues" evidence="1">
    <location>
        <begin position="810"/>
        <end position="821"/>
    </location>
</feature>
<name>A0A0C9Q2E1_9HYME</name>
<feature type="region of interest" description="Disordered" evidence="1">
    <location>
        <begin position="626"/>
        <end position="755"/>
    </location>
</feature>
<feature type="compositionally biased region" description="Low complexity" evidence="1">
    <location>
        <begin position="857"/>
        <end position="867"/>
    </location>
</feature>
<feature type="region of interest" description="Disordered" evidence="1">
    <location>
        <begin position="538"/>
        <end position="557"/>
    </location>
</feature>
<feature type="region of interest" description="Disordered" evidence="1">
    <location>
        <begin position="850"/>
        <end position="872"/>
    </location>
</feature>
<proteinExistence type="predicted"/>
<feature type="region of interest" description="Disordered" evidence="1">
    <location>
        <begin position="772"/>
        <end position="837"/>
    </location>
</feature>